<evidence type="ECO:0000313" key="2">
    <source>
        <dbReference type="EMBL" id="ART67291.1"/>
    </source>
</evidence>
<dbReference type="GO" id="GO:0004803">
    <property type="term" value="F:transposase activity"/>
    <property type="evidence" value="ECO:0007669"/>
    <property type="project" value="InterPro"/>
</dbReference>
<evidence type="ECO:0000313" key="3">
    <source>
        <dbReference type="Proteomes" id="UP000195331"/>
    </source>
</evidence>
<dbReference type="Proteomes" id="UP000195331">
    <property type="component" value="Chromosome"/>
</dbReference>
<keyword evidence="3" id="KW-1185">Reference proteome</keyword>
<reference evidence="2 3" key="1">
    <citation type="submission" date="2017-04" db="EMBL/GenBank/DDBJ databases">
        <title>Whole Genome Sequence of 1,4-Dioxane Degrading Bacterium Mycobacterium dioxanotrophicus PH-06.</title>
        <authorList>
            <person name="He Y."/>
        </authorList>
    </citation>
    <scope>NUCLEOTIDE SEQUENCE [LARGE SCALE GENOMIC DNA]</scope>
    <source>
        <strain evidence="2 3">PH-06</strain>
    </source>
</reference>
<dbReference type="KEGG" id="mdx:BTO20_00465"/>
<protein>
    <recommendedName>
        <fullName evidence="1">Tn3 transposase DDE domain-containing protein</fullName>
    </recommendedName>
</protein>
<proteinExistence type="predicted"/>
<evidence type="ECO:0000259" key="1">
    <source>
        <dbReference type="Pfam" id="PF01526"/>
    </source>
</evidence>
<dbReference type="EMBL" id="CP020809">
    <property type="protein sequence ID" value="ART67291.1"/>
    <property type="molecule type" value="Genomic_DNA"/>
</dbReference>
<dbReference type="Pfam" id="PF01526">
    <property type="entry name" value="DDE_Tnp_Tn3"/>
    <property type="match status" value="1"/>
</dbReference>
<feature type="domain" description="Tn3 transposase DDE" evidence="1">
    <location>
        <begin position="3"/>
        <end position="67"/>
    </location>
</feature>
<name>A0A1Y0BWK7_9MYCO</name>
<dbReference type="AlphaFoldDB" id="A0A1Y0BWK7"/>
<dbReference type="GO" id="GO:0006313">
    <property type="term" value="P:DNA transposition"/>
    <property type="evidence" value="ECO:0007669"/>
    <property type="project" value="InterPro"/>
</dbReference>
<gene>
    <name evidence="2" type="ORF">BTO20_00465</name>
</gene>
<sequence>MTRTYYEGMEDQLSALGLVLNCTVLWNTLYTNRALEQLRAQGYPVLDADAQRLSAFIRTHIGIDGHYAFHLPDLGGTHRPLRDPDAHESD</sequence>
<dbReference type="InterPro" id="IPR002513">
    <property type="entry name" value="Tn3_Tnp_DDE_dom"/>
</dbReference>
<dbReference type="OrthoDB" id="3538665at2"/>
<accession>A0A1Y0BWK7</accession>
<organism evidence="2 3">
    <name type="scientific">Mycobacterium dioxanotrophicus</name>
    <dbReference type="NCBI Taxonomy" id="482462"/>
    <lineage>
        <taxon>Bacteria</taxon>
        <taxon>Bacillati</taxon>
        <taxon>Actinomycetota</taxon>
        <taxon>Actinomycetes</taxon>
        <taxon>Mycobacteriales</taxon>
        <taxon>Mycobacteriaceae</taxon>
        <taxon>Mycobacterium</taxon>
    </lineage>
</organism>